<sequence length="91" mass="10736">MSDFEKLFSQIKQLSAAITEKKYYDYSKKGYDILVRIYDMGITQEQVYSAFLQYYNSLQDGLPKEWLAEMLDYISGWCSPEKCIWKNDSSS</sequence>
<comment type="caution">
    <text evidence="1">The sequence shown here is derived from an EMBL/GenBank/DDBJ whole genome shotgun (WGS) entry which is preliminary data.</text>
</comment>
<dbReference type="HOGENOM" id="CLU_2439134_0_0_9"/>
<keyword evidence="2" id="KW-1185">Reference proteome</keyword>
<accession>V2Y8C6</accession>
<proteinExistence type="predicted"/>
<evidence type="ECO:0000313" key="1">
    <source>
        <dbReference type="EMBL" id="ESL04357.1"/>
    </source>
</evidence>
<dbReference type="EMBL" id="ACIL03000005">
    <property type="protein sequence ID" value="ESL04357.1"/>
    <property type="molecule type" value="Genomic_DNA"/>
</dbReference>
<dbReference type="RefSeq" id="WP_023353597.1">
    <property type="nucleotide sequence ID" value="NZ_KI535366.1"/>
</dbReference>
<organism evidence="1 2">
    <name type="scientific">Catonella morbi ATCC 51271</name>
    <dbReference type="NCBI Taxonomy" id="592026"/>
    <lineage>
        <taxon>Bacteria</taxon>
        <taxon>Bacillati</taxon>
        <taxon>Bacillota</taxon>
        <taxon>Clostridia</taxon>
        <taxon>Lachnospirales</taxon>
        <taxon>Lachnospiraceae</taxon>
        <taxon>Catonella</taxon>
    </lineage>
</organism>
<protein>
    <submittedName>
        <fullName evidence="1">Uncharacterized protein</fullName>
    </submittedName>
</protein>
<dbReference type="eggNOG" id="ENOG50337DK">
    <property type="taxonomic scope" value="Bacteria"/>
</dbReference>
<gene>
    <name evidence="1" type="ORF">GCWU0000282_000707</name>
</gene>
<dbReference type="STRING" id="592026.GCWU0000282_000707"/>
<name>V2Y8C6_9FIRM</name>
<dbReference type="OrthoDB" id="8708337at2"/>
<reference evidence="1 2" key="1">
    <citation type="submission" date="2013-06" db="EMBL/GenBank/DDBJ databases">
        <authorList>
            <person name="Weinstock G."/>
            <person name="Sodergren E."/>
            <person name="Clifton S."/>
            <person name="Fulton L."/>
            <person name="Fulton B."/>
            <person name="Courtney L."/>
            <person name="Fronick C."/>
            <person name="Harrison M."/>
            <person name="Strong C."/>
            <person name="Farmer C."/>
            <person name="Delahaunty K."/>
            <person name="Markovic C."/>
            <person name="Hall O."/>
            <person name="Minx P."/>
            <person name="Tomlinson C."/>
            <person name="Mitreva M."/>
            <person name="Nelson J."/>
            <person name="Hou S."/>
            <person name="Wollam A."/>
            <person name="Pepin K.H."/>
            <person name="Johnson M."/>
            <person name="Bhonagiri V."/>
            <person name="Nash W.E."/>
            <person name="Warren W."/>
            <person name="Chinwalla A."/>
            <person name="Mardis E.R."/>
            <person name="Wilson R.K."/>
        </authorList>
    </citation>
    <scope>NUCLEOTIDE SEQUENCE [LARGE SCALE GENOMIC DNA]</scope>
    <source>
        <strain evidence="1 2">ATCC 51271</strain>
    </source>
</reference>
<dbReference type="Proteomes" id="UP000018227">
    <property type="component" value="Unassembled WGS sequence"/>
</dbReference>
<evidence type="ECO:0000313" key="2">
    <source>
        <dbReference type="Proteomes" id="UP000018227"/>
    </source>
</evidence>
<dbReference type="AlphaFoldDB" id="V2Y8C6"/>